<dbReference type="KEGG" id="asip:AQUSIP_07950"/>
<keyword evidence="3" id="KW-1185">Reference proteome</keyword>
<dbReference type="RefSeq" id="WP_148338806.1">
    <property type="nucleotide sequence ID" value="NZ_LR699119.1"/>
</dbReference>
<organism evidence="2 3">
    <name type="scientific">Aquicella siphonis</name>
    <dbReference type="NCBI Taxonomy" id="254247"/>
    <lineage>
        <taxon>Bacteria</taxon>
        <taxon>Pseudomonadati</taxon>
        <taxon>Pseudomonadota</taxon>
        <taxon>Gammaproteobacteria</taxon>
        <taxon>Legionellales</taxon>
        <taxon>Coxiellaceae</taxon>
        <taxon>Aquicella</taxon>
    </lineage>
</organism>
<dbReference type="AlphaFoldDB" id="A0A5E4PFU5"/>
<dbReference type="OrthoDB" id="5643872at2"/>
<evidence type="ECO:0000259" key="1">
    <source>
        <dbReference type="Pfam" id="PF00454"/>
    </source>
</evidence>
<proteinExistence type="predicted"/>
<dbReference type="InterPro" id="IPR000403">
    <property type="entry name" value="PI3/4_kinase_cat_dom"/>
</dbReference>
<sequence length="461" mass="52820">MRRNNTKDTKKKQHVENTRITPISVDDFRPTEGSLHRVTTYKKEGKPSGSSHAWVVKHLKPTSESPTLFQIEGTAGDFYRLLIGPREPKGRPIMSESKPVGLMSRLVEGYTPVSENNINLSNKKHVRQLAEISVVAAFLEEGDLHEDNLGFNSKGELIKIDHGQSLWSIAKEYHKGGQGTVTDFSLTAEDIRNLPFVRKGHSAKICPLDEEEMKEIALDPVFIETKFKTLLKIALMPDEVCHSICDAFIDDNSLKNEIATHLISRRDELCDTLMTMPEFKLYLIEHPRVIDEIKHEYGQFNVEFRKGKHSHRRVDIDAVEARFQVMVENVKTESLYSTLMTKVQERLDALSSETSTLAGIKRELFTDLKSRLLDAHSDEQVIDVFDNWIAQSYHAQGKKDVKYDGMTCEDIMSTRRKWDPRVTKSSIFITETKTLLENKRTNLLDLISYDDEYNSSNRKTF</sequence>
<protein>
    <recommendedName>
        <fullName evidence="1">PI3K/PI4K catalytic domain-containing protein</fullName>
    </recommendedName>
</protein>
<reference evidence="2 3" key="1">
    <citation type="submission" date="2019-08" db="EMBL/GenBank/DDBJ databases">
        <authorList>
            <person name="Guy L."/>
        </authorList>
    </citation>
    <scope>NUCLEOTIDE SEQUENCE [LARGE SCALE GENOMIC DNA]</scope>
    <source>
        <strain evidence="2 3">SGT-108</strain>
    </source>
</reference>
<accession>A0A5E4PFU5</accession>
<dbReference type="EMBL" id="LR699119">
    <property type="protein sequence ID" value="VVC75505.1"/>
    <property type="molecule type" value="Genomic_DNA"/>
</dbReference>
<evidence type="ECO:0000313" key="3">
    <source>
        <dbReference type="Proteomes" id="UP000324194"/>
    </source>
</evidence>
<evidence type="ECO:0000313" key="2">
    <source>
        <dbReference type="EMBL" id="VVC75505.1"/>
    </source>
</evidence>
<feature type="domain" description="PI3K/PI4K catalytic" evidence="1">
    <location>
        <begin position="96"/>
        <end position="190"/>
    </location>
</feature>
<gene>
    <name evidence="2" type="ORF">AQUSIP_07950</name>
</gene>
<name>A0A5E4PFU5_9COXI</name>
<dbReference type="Pfam" id="PF00454">
    <property type="entry name" value="PI3_PI4_kinase"/>
    <property type="match status" value="1"/>
</dbReference>
<dbReference type="Proteomes" id="UP000324194">
    <property type="component" value="Chromosome 1"/>
</dbReference>